<dbReference type="Gene3D" id="3.90.550.10">
    <property type="entry name" value="Spore Coat Polysaccharide Biosynthesis Protein SpsA, Chain A"/>
    <property type="match status" value="1"/>
</dbReference>
<evidence type="ECO:0000313" key="2">
    <source>
        <dbReference type="EMBL" id="MTR75417.1"/>
    </source>
</evidence>
<comment type="caution">
    <text evidence="2">The sequence shown here is derived from an EMBL/GenBank/DDBJ whole genome shotgun (WGS) entry which is preliminary data.</text>
</comment>
<protein>
    <submittedName>
        <fullName evidence="2">Glycosyltransferase</fullName>
    </submittedName>
</protein>
<dbReference type="RefSeq" id="WP_155203205.1">
    <property type="nucleotide sequence ID" value="NZ_WNAF01000001.1"/>
</dbReference>
<keyword evidence="3" id="KW-1185">Reference proteome</keyword>
<dbReference type="Proteomes" id="UP000448177">
    <property type="component" value="Unassembled WGS sequence"/>
</dbReference>
<dbReference type="CDD" id="cd06433">
    <property type="entry name" value="GT_2_WfgS_like"/>
    <property type="match status" value="1"/>
</dbReference>
<reference evidence="2 3" key="1">
    <citation type="journal article" date="2019" name="Nat. Med.">
        <title>A library of human gut bacterial isolates paired with longitudinal multiomics data enables mechanistic microbiome research.</title>
        <authorList>
            <person name="Poyet M."/>
            <person name="Groussin M."/>
            <person name="Gibbons S.M."/>
            <person name="Avila-Pacheco J."/>
            <person name="Jiang X."/>
            <person name="Kearney S.M."/>
            <person name="Perrotta A.R."/>
            <person name="Berdy B."/>
            <person name="Zhao S."/>
            <person name="Lieberman T.D."/>
            <person name="Swanson P.K."/>
            <person name="Smith M."/>
            <person name="Roesemann S."/>
            <person name="Alexander J.E."/>
            <person name="Rich S.A."/>
            <person name="Livny J."/>
            <person name="Vlamakis H."/>
            <person name="Clish C."/>
            <person name="Bullock K."/>
            <person name="Deik A."/>
            <person name="Scott J."/>
            <person name="Pierce K.A."/>
            <person name="Xavier R.J."/>
            <person name="Alm E.J."/>
        </authorList>
    </citation>
    <scope>NUCLEOTIDE SEQUENCE [LARGE SCALE GENOMIC DNA]</scope>
    <source>
        <strain evidence="2 3">BIOML-A1</strain>
    </source>
</reference>
<keyword evidence="2" id="KW-0808">Transferase</keyword>
<feature type="domain" description="Glycosyltransferase 2-like" evidence="1">
    <location>
        <begin position="7"/>
        <end position="126"/>
    </location>
</feature>
<dbReference type="EMBL" id="WNAF01000001">
    <property type="protein sequence ID" value="MTR75417.1"/>
    <property type="molecule type" value="Genomic_DNA"/>
</dbReference>
<dbReference type="SUPFAM" id="SSF53448">
    <property type="entry name" value="Nucleotide-diphospho-sugar transferases"/>
    <property type="match status" value="1"/>
</dbReference>
<dbReference type="Pfam" id="PF00535">
    <property type="entry name" value="Glycos_transf_2"/>
    <property type="match status" value="1"/>
</dbReference>
<organism evidence="2 3">
    <name type="scientific">Mediterraneibacter faecis</name>
    <dbReference type="NCBI Taxonomy" id="592978"/>
    <lineage>
        <taxon>Bacteria</taxon>
        <taxon>Bacillati</taxon>
        <taxon>Bacillota</taxon>
        <taxon>Clostridia</taxon>
        <taxon>Lachnospirales</taxon>
        <taxon>Lachnospiraceae</taxon>
        <taxon>Mediterraneibacter</taxon>
    </lineage>
</organism>
<dbReference type="AlphaFoldDB" id="A0A844KDK6"/>
<accession>A0A844KDK6</accession>
<dbReference type="InterPro" id="IPR001173">
    <property type="entry name" value="Glyco_trans_2-like"/>
</dbReference>
<dbReference type="PANTHER" id="PTHR22916">
    <property type="entry name" value="GLYCOSYLTRANSFERASE"/>
    <property type="match status" value="1"/>
</dbReference>
<gene>
    <name evidence="2" type="ORF">GMD21_01690</name>
</gene>
<evidence type="ECO:0000259" key="1">
    <source>
        <dbReference type="Pfam" id="PF00535"/>
    </source>
</evidence>
<sequence>MDGLKITVVTAVYNGAEYIEQCIQSIMNQTYKNFEHIIMDGGSTDGTVEIVKKYERLYNVKVYSKKDNGMYDAIANGFDIATGDIFCWLNSDDMLLPWAFEVMQKIMSETDVQWCMGFPTYWGENNVNRCQFRISAYTQIAIKWGLHDGRILPFIQQESTFWRKELWDKSNGSMIRNYKIAGDYQLWKKFASYTPLYKVNSTLSGFRTHEGQKSEDKEMYYSEVGKVHFWLKLLMKSKVLKIFDALLSLTKRSDYILLQNIYTKSRR</sequence>
<proteinExistence type="predicted"/>
<evidence type="ECO:0000313" key="3">
    <source>
        <dbReference type="Proteomes" id="UP000448177"/>
    </source>
</evidence>
<dbReference type="PANTHER" id="PTHR22916:SF65">
    <property type="entry name" value="SLR1065 PROTEIN"/>
    <property type="match status" value="1"/>
</dbReference>
<dbReference type="GO" id="GO:0016740">
    <property type="term" value="F:transferase activity"/>
    <property type="evidence" value="ECO:0007669"/>
    <property type="project" value="UniProtKB-KW"/>
</dbReference>
<dbReference type="InterPro" id="IPR029044">
    <property type="entry name" value="Nucleotide-diphossugar_trans"/>
</dbReference>
<name>A0A844KDK6_9FIRM</name>